<sequence>QSTPRKPRGRPRCSLSRSSDVSSQPAENHSHATSKQELRPTNKTKKPENTPEEKRRGRPPAHGNVKLKSSQENHNESESTKSFREEKTKRRKPSAAFKHAAKIKKLRAVKLSPLKPKFKSDKLELGRKGVVKIVRGRGRPPSSDKFKPAQPRILLRQTHPEKPQRTRKEEPLQTSKEVARVSVRQSPRRLKPVRIIPASKRTDTTIAKQLLQKAKMGAQKKMGLEAAKLQGRKGGTQLKNIRQFIMPVVSEETTAIAETPGRVTDIPLSAPQSVLESSGVSTRNRRIPNCNRNINSRQAKKISQPVLQQSSASPPPPLLSPSAPLQAPAAHSEHSSWLMPPAIPMATTFLSGSRIYEKRRSILREPTFRWTSLKHSRLESQYFSSAKYAKEGLIRKPIFDNFRPPPLTPEDVGLASASGFNTASVVAPGRLFSAPHSSGARFDLHKRSPLLRAPRFTPSEAHSRIFESVTLPPSIDSSGTSTIIGISSRRRRRKVFSPVRGSDTRSPSHSMRTRSRRENGNTAAPLIPQSSSSLASLSVSSRTTSALSPSFSFSSTSISAAPVESAEKFPKTRRQASTSGEPFSPSSNSSSSLFPWFISGSQSDRIKNKNRVSDDASKERDIEKCREKEREKENSHDSRKERRKKSSGSLNKSGKEKVDGEALAASTPIKNVSKKKQVITEPSVTTTPPPLAAASMSVKNKLSKKTCGISDKQDNDSSAKSPPTNIQILLPEQPASPVKSTTTSTTTISSVLDQANKILVSEKHMATIIRTAKYQLQSIEKSKLRKQTEQPKAQGQESDSSETVRGPRIKHVCRRAAVALGRKRAVFPDDMPTLSALPWEEREKVLSSMGNDGKLYEV</sequence>
<feature type="compositionally biased region" description="Basic and acidic residues" evidence="1">
    <location>
        <begin position="158"/>
        <end position="171"/>
    </location>
</feature>
<feature type="compositionally biased region" description="Low complexity" evidence="1">
    <location>
        <begin position="523"/>
        <end position="534"/>
    </location>
</feature>
<feature type="non-terminal residue" evidence="2">
    <location>
        <position position="1"/>
    </location>
</feature>
<feature type="compositionally biased region" description="Low complexity" evidence="1">
    <location>
        <begin position="477"/>
        <end position="487"/>
    </location>
</feature>
<feature type="region of interest" description="Disordered" evidence="1">
    <location>
        <begin position="704"/>
        <end position="742"/>
    </location>
</feature>
<feature type="compositionally biased region" description="Basic and acidic residues" evidence="1">
    <location>
        <begin position="69"/>
        <end position="88"/>
    </location>
</feature>
<feature type="region of interest" description="Disordered" evidence="1">
    <location>
        <begin position="672"/>
        <end position="691"/>
    </location>
</feature>
<evidence type="ECO:0000256" key="1">
    <source>
        <dbReference type="SAM" id="MobiDB-lite"/>
    </source>
</evidence>
<feature type="region of interest" description="Disordered" evidence="1">
    <location>
        <begin position="546"/>
        <end position="590"/>
    </location>
</feature>
<feature type="compositionally biased region" description="Basic residues" evidence="1">
    <location>
        <begin position="89"/>
        <end position="101"/>
    </location>
</feature>
<feature type="compositionally biased region" description="Polar residues" evidence="1">
    <location>
        <begin position="718"/>
        <end position="727"/>
    </location>
</feature>
<organism evidence="2">
    <name type="scientific">Aquarana catesbeiana</name>
    <name type="common">American bullfrog</name>
    <name type="synonym">Rana catesbeiana</name>
    <dbReference type="NCBI Taxonomy" id="8400"/>
    <lineage>
        <taxon>Eukaryota</taxon>
        <taxon>Metazoa</taxon>
        <taxon>Chordata</taxon>
        <taxon>Craniata</taxon>
        <taxon>Vertebrata</taxon>
        <taxon>Euteleostomi</taxon>
        <taxon>Amphibia</taxon>
        <taxon>Batrachia</taxon>
        <taxon>Anura</taxon>
        <taxon>Neobatrachia</taxon>
        <taxon>Ranoidea</taxon>
        <taxon>Ranidae</taxon>
        <taxon>Aquarana</taxon>
    </lineage>
</organism>
<feature type="region of interest" description="Disordered" evidence="1">
    <location>
        <begin position="274"/>
        <end position="326"/>
    </location>
</feature>
<feature type="compositionally biased region" description="Polar residues" evidence="1">
    <location>
        <begin position="790"/>
        <end position="803"/>
    </location>
</feature>
<feature type="compositionally biased region" description="Basic and acidic residues" evidence="1">
    <location>
        <begin position="28"/>
        <end position="55"/>
    </location>
</feature>
<feature type="compositionally biased region" description="Low complexity" evidence="1">
    <location>
        <begin position="546"/>
        <end position="562"/>
    </location>
</feature>
<feature type="region of interest" description="Disordered" evidence="1">
    <location>
        <begin position="477"/>
        <end position="534"/>
    </location>
</feature>
<protein>
    <submittedName>
        <fullName evidence="2">Uncharacterized protein</fullName>
    </submittedName>
</protein>
<feature type="region of interest" description="Disordered" evidence="1">
    <location>
        <begin position="606"/>
        <end position="664"/>
    </location>
</feature>
<feature type="region of interest" description="Disordered" evidence="1">
    <location>
        <begin position="782"/>
        <end position="808"/>
    </location>
</feature>
<accession>A0A2G9NDN6</accession>
<proteinExistence type="predicted"/>
<dbReference type="EMBL" id="KV923644">
    <property type="protein sequence ID" value="PIN88750.1"/>
    <property type="molecule type" value="Genomic_DNA"/>
</dbReference>
<dbReference type="OrthoDB" id="308383at2759"/>
<feature type="compositionally biased region" description="Basic and acidic residues" evidence="1">
    <location>
        <begin position="606"/>
        <end position="640"/>
    </location>
</feature>
<reference evidence="2" key="1">
    <citation type="submission" date="2017-08" db="EMBL/GenBank/DDBJ databases">
        <title>Assembly of the North American Bullfrog Genome.</title>
        <authorList>
            <person name="Warren R.L."/>
            <person name="Vandervalk B.P."/>
            <person name="Kucuk E."/>
            <person name="Birol I."/>
            <person name="Helbing C."/>
            <person name="Pandoh P."/>
            <person name="Behsaz B."/>
            <person name="Mohamadi H."/>
            <person name="Chu J."/>
            <person name="Jackman S."/>
            <person name="Hammond S.A."/>
            <person name="Veldhoen N."/>
            <person name="Kirk H."/>
            <person name="Zhao Y."/>
            <person name="Coope R."/>
            <person name="Pleasance S."/>
            <person name="Moore R."/>
            <person name="Holt R."/>
        </authorList>
    </citation>
    <scope>NUCLEOTIDE SEQUENCE</scope>
    <source>
        <strain evidence="2">Bruno</strain>
        <tissue evidence="2">Liver</tissue>
    </source>
</reference>
<feature type="compositionally biased region" description="Low complexity" evidence="1">
    <location>
        <begin position="287"/>
        <end position="312"/>
    </location>
</feature>
<feature type="region of interest" description="Disordered" evidence="1">
    <location>
        <begin position="1"/>
        <end position="101"/>
    </location>
</feature>
<feature type="compositionally biased region" description="Low complexity" evidence="1">
    <location>
        <begin position="14"/>
        <end position="23"/>
    </location>
</feature>
<gene>
    <name evidence="2" type="ORF">AB205_0103150</name>
</gene>
<evidence type="ECO:0000313" key="2">
    <source>
        <dbReference type="EMBL" id="PIN88750.1"/>
    </source>
</evidence>
<dbReference type="AlphaFoldDB" id="A0A2G9NDN6"/>
<feature type="region of interest" description="Disordered" evidence="1">
    <location>
        <begin position="132"/>
        <end position="186"/>
    </location>
</feature>
<feature type="compositionally biased region" description="Low complexity" evidence="1">
    <location>
        <begin position="577"/>
        <end position="590"/>
    </location>
</feature>
<name>A0A2G9NDN6_AQUCT</name>
<feature type="compositionally biased region" description="Basic residues" evidence="1">
    <location>
        <begin position="1"/>
        <end position="11"/>
    </location>
</feature>